<dbReference type="AlphaFoldDB" id="A0A9P6Q4F2"/>
<protein>
    <recommendedName>
        <fullName evidence="1">GST C-terminal domain-containing protein</fullName>
    </recommendedName>
</protein>
<comment type="caution">
    <text evidence="2">The sequence shown here is derived from an EMBL/GenBank/DDBJ whole genome shotgun (WGS) entry which is preliminary data.</text>
</comment>
<dbReference type="InterPro" id="IPR004045">
    <property type="entry name" value="Glutathione_S-Trfase_N"/>
</dbReference>
<accession>A0A9P6Q4F2</accession>
<evidence type="ECO:0000313" key="2">
    <source>
        <dbReference type="EMBL" id="KAG0260383.1"/>
    </source>
</evidence>
<reference evidence="2" key="1">
    <citation type="journal article" date="2020" name="Fungal Divers.">
        <title>Resolving the Mortierellaceae phylogeny through synthesis of multi-gene phylogenetics and phylogenomics.</title>
        <authorList>
            <person name="Vandepol N."/>
            <person name="Liber J."/>
            <person name="Desiro A."/>
            <person name="Na H."/>
            <person name="Kennedy M."/>
            <person name="Barry K."/>
            <person name="Grigoriev I.V."/>
            <person name="Miller A.N."/>
            <person name="O'Donnell K."/>
            <person name="Stajich J.E."/>
            <person name="Bonito G."/>
        </authorList>
    </citation>
    <scope>NUCLEOTIDE SEQUENCE</scope>
    <source>
        <strain evidence="2">BC1065</strain>
    </source>
</reference>
<dbReference type="PROSITE" id="PS50405">
    <property type="entry name" value="GST_CTER"/>
    <property type="match status" value="1"/>
</dbReference>
<dbReference type="EMBL" id="JAAAJB010000250">
    <property type="protein sequence ID" value="KAG0260383.1"/>
    <property type="molecule type" value="Genomic_DNA"/>
</dbReference>
<name>A0A9P6Q4F2_9FUNG</name>
<gene>
    <name evidence="2" type="ORF">DFQ27_003575</name>
</gene>
<dbReference type="OrthoDB" id="202840at2759"/>
<evidence type="ECO:0000313" key="3">
    <source>
        <dbReference type="Proteomes" id="UP000807716"/>
    </source>
</evidence>
<dbReference type="CDD" id="cd00299">
    <property type="entry name" value="GST_C_family"/>
    <property type="match status" value="1"/>
</dbReference>
<dbReference type="SUPFAM" id="SSF52833">
    <property type="entry name" value="Thioredoxin-like"/>
    <property type="match status" value="1"/>
</dbReference>
<sequence length="309" mass="35301">MAPITHGYRRIPVLQIRNDVYCDTQAILDELERRYPEPSLYPARRGSSKPDYALYDITSQWVQQTLFRASWSQMPWDPTPNEMKASPLAATFGDQSFVSDRNAISKASPAKMRQLKPLLQDQFISGLDTIEAQLRPLQHEKEFGFFLETATPSMVDINVYFNMWYLIMTRAVPEIITMEAYPGILTWFKRMQGFIKSQKHRELDAVPITPEQALEVARQATAAGETTPAIRADRGIHLIHPAERLKVGDWVAVSPNDYMKDPMQGRIVGLSTRQIAIQPESLVQYPDVRVTIHFPRHGYFVKPVLKASL</sequence>
<dbReference type="InterPro" id="IPR036249">
    <property type="entry name" value="Thioredoxin-like_sf"/>
</dbReference>
<dbReference type="Proteomes" id="UP000807716">
    <property type="component" value="Unassembled WGS sequence"/>
</dbReference>
<evidence type="ECO:0000259" key="1">
    <source>
        <dbReference type="PROSITE" id="PS50405"/>
    </source>
</evidence>
<keyword evidence="3" id="KW-1185">Reference proteome</keyword>
<feature type="domain" description="GST C-terminal" evidence="1">
    <location>
        <begin position="80"/>
        <end position="208"/>
    </location>
</feature>
<organism evidence="2 3">
    <name type="scientific">Actinomortierella ambigua</name>
    <dbReference type="NCBI Taxonomy" id="1343610"/>
    <lineage>
        <taxon>Eukaryota</taxon>
        <taxon>Fungi</taxon>
        <taxon>Fungi incertae sedis</taxon>
        <taxon>Mucoromycota</taxon>
        <taxon>Mortierellomycotina</taxon>
        <taxon>Mortierellomycetes</taxon>
        <taxon>Mortierellales</taxon>
        <taxon>Mortierellaceae</taxon>
        <taxon>Actinomortierella</taxon>
    </lineage>
</organism>
<dbReference type="InterPro" id="IPR036282">
    <property type="entry name" value="Glutathione-S-Trfase_C_sf"/>
</dbReference>
<proteinExistence type="predicted"/>
<dbReference type="Pfam" id="PF25907">
    <property type="entry name" value="DUF7962"/>
    <property type="match status" value="1"/>
</dbReference>
<dbReference type="Gene3D" id="3.40.30.110">
    <property type="match status" value="2"/>
</dbReference>
<dbReference type="InterPro" id="IPR058268">
    <property type="entry name" value="DUF7962"/>
</dbReference>
<dbReference type="Pfam" id="PF13417">
    <property type="entry name" value="GST_N_3"/>
    <property type="match status" value="1"/>
</dbReference>
<dbReference type="SUPFAM" id="SSF47616">
    <property type="entry name" value="GST C-terminal domain-like"/>
    <property type="match status" value="1"/>
</dbReference>
<dbReference type="InterPro" id="IPR010987">
    <property type="entry name" value="Glutathione-S-Trfase_C-like"/>
</dbReference>